<accession>E1Z8C7</accession>
<feature type="compositionally biased region" description="Gly residues" evidence="1">
    <location>
        <begin position="114"/>
        <end position="132"/>
    </location>
</feature>
<feature type="region of interest" description="Disordered" evidence="1">
    <location>
        <begin position="388"/>
        <end position="411"/>
    </location>
</feature>
<dbReference type="Proteomes" id="UP000008141">
    <property type="component" value="Unassembled WGS sequence"/>
</dbReference>
<dbReference type="STRING" id="554065.E1Z8C7"/>
<feature type="compositionally biased region" description="Low complexity" evidence="1">
    <location>
        <begin position="390"/>
        <end position="408"/>
    </location>
</feature>
<keyword evidence="2" id="KW-1133">Transmembrane helix</keyword>
<feature type="transmembrane region" description="Helical" evidence="2">
    <location>
        <begin position="734"/>
        <end position="753"/>
    </location>
</feature>
<feature type="region of interest" description="Disordered" evidence="1">
    <location>
        <begin position="467"/>
        <end position="487"/>
    </location>
</feature>
<feature type="compositionally biased region" description="Basic and acidic residues" evidence="1">
    <location>
        <begin position="1060"/>
        <end position="1069"/>
    </location>
</feature>
<feature type="region of interest" description="Disordered" evidence="1">
    <location>
        <begin position="98"/>
        <end position="136"/>
    </location>
</feature>
<feature type="region of interest" description="Disordered" evidence="1">
    <location>
        <begin position="1050"/>
        <end position="1071"/>
    </location>
</feature>
<dbReference type="KEGG" id="cvr:CHLNCDRAFT_50770"/>
<dbReference type="PANTHER" id="PTHR34553:SF4">
    <property type="entry name" value="G1_S-SPECIFIC CYCLIN-E PROTEIN"/>
    <property type="match status" value="1"/>
</dbReference>
<gene>
    <name evidence="3" type="ORF">CHLNCDRAFT_50770</name>
</gene>
<dbReference type="EMBL" id="GL433838">
    <property type="protein sequence ID" value="EFN58070.1"/>
    <property type="molecule type" value="Genomic_DNA"/>
</dbReference>
<keyword evidence="4" id="KW-1185">Reference proteome</keyword>
<dbReference type="AlphaFoldDB" id="E1Z8C7"/>
<keyword evidence="2" id="KW-0472">Membrane</keyword>
<evidence type="ECO:0000313" key="4">
    <source>
        <dbReference type="Proteomes" id="UP000008141"/>
    </source>
</evidence>
<feature type="region of interest" description="Disordered" evidence="1">
    <location>
        <begin position="552"/>
        <end position="573"/>
    </location>
</feature>
<feature type="transmembrane region" description="Helical" evidence="2">
    <location>
        <begin position="1016"/>
        <end position="1041"/>
    </location>
</feature>
<name>E1Z8C7_CHLVA</name>
<keyword evidence="2" id="KW-0812">Transmembrane</keyword>
<dbReference type="eggNOG" id="ENOG502QTAE">
    <property type="taxonomic scope" value="Eukaryota"/>
</dbReference>
<organism evidence="4">
    <name type="scientific">Chlorella variabilis</name>
    <name type="common">Green alga</name>
    <dbReference type="NCBI Taxonomy" id="554065"/>
    <lineage>
        <taxon>Eukaryota</taxon>
        <taxon>Viridiplantae</taxon>
        <taxon>Chlorophyta</taxon>
        <taxon>core chlorophytes</taxon>
        <taxon>Trebouxiophyceae</taxon>
        <taxon>Chlorellales</taxon>
        <taxon>Chlorellaceae</taxon>
        <taxon>Chlorella clade</taxon>
        <taxon>Chlorella</taxon>
    </lineage>
</organism>
<reference evidence="3 4" key="1">
    <citation type="journal article" date="2010" name="Plant Cell">
        <title>The Chlorella variabilis NC64A genome reveals adaptation to photosymbiosis, coevolution with viruses, and cryptic sex.</title>
        <authorList>
            <person name="Blanc G."/>
            <person name="Duncan G."/>
            <person name="Agarkova I."/>
            <person name="Borodovsky M."/>
            <person name="Gurnon J."/>
            <person name="Kuo A."/>
            <person name="Lindquist E."/>
            <person name="Lucas S."/>
            <person name="Pangilinan J."/>
            <person name="Polle J."/>
            <person name="Salamov A."/>
            <person name="Terry A."/>
            <person name="Yamada T."/>
            <person name="Dunigan D.D."/>
            <person name="Grigoriev I.V."/>
            <person name="Claverie J.M."/>
            <person name="Van Etten J.L."/>
        </authorList>
    </citation>
    <scope>NUCLEOTIDE SEQUENCE [LARGE SCALE GENOMIC DNA]</scope>
    <source>
        <strain evidence="3 4">NC64A</strain>
    </source>
</reference>
<feature type="compositionally biased region" description="Low complexity" evidence="1">
    <location>
        <begin position="1050"/>
        <end position="1059"/>
    </location>
</feature>
<sequence length="1088" mass="112873">MAGLLLGGCVALRQGGLTGLPSSLKGAVAHEHLERTASCFVVAAACDGLATVAELAPCSSATGGGALGTVLAVSNPPRTYNHTRRITVPTYCLAGTQTRRRGRRGSGGDDEELFGGGGDDGWGGDGGFWDGGDSGDEDGGDGSLAARLQDLLLLWSFFCALAFCQTLYHVSPKPKAGLVGPAFAALSYSGIKRHLLQHQGRSHATPLHPLCATDCVAECPMLTAGDLVAAGCSARPPGSGPQAAGVLGGGAAPSQGCPPHEAIREVPLTRLTVGMWTSRRHRACQLLLLEQESLLVVLVDRRAAVVRSPSRFLEGLTAASPFASAAYSQAGCVHAFEVPFASIRGLDYNNPLCLEARLVLETSGLRKREFPTMEAARAYFLQPAARAQRSPGATAPASTAGGAKPPAGQLHAALQSQAPAVSGAATAGTADGVQCRCQQEAGEGSRNGRSSARGSLALRLDGADAAGGVRAASTQPPPAPRQQAGCGSDLVPLDAVAAAAVAAAVAAPARPGPPLPPPALVVAPPADTLPLRDSLDDNDDDFESEFGSLWYWGSPARSSPPTPPRAAAQAERGVAAAACSSGGAGGASPEEPAVLVGSAPSSSAFAGFMSPSLSSPPQLADRARAEAGSKPPRPPPAPSLQRAASDGLLLGSLGGGILLQHQQHQQRQAAVRQGEVEAEGWPSAHHFTTVSRAYSYRTGNEQLLKLYESGLPAWAVYAPQYGLFYRPWLRSATWVLFYAFSVFSFVMGFYDLYKCVPGLQVVMQRLMSSVWLPPAAVLEWLEQHTQIRLSILLTYLFGRSESFVWVMRWAHNFARVSRAALRPVADALGPPAAVVGQALALAGGQAWQALAAAGLTLAAVAQAGLAPAAALLLQCWAALGAALLPLAQALQGPLLWLGGSFQQLGAASMAVWRVLAEAGAGIAAGGAALAGAVSAGRAAGGATSQAVASQAVWLYVLPVDALEVVRSSAVKAAKSAQAVAKFCLHMCDSVVRHRLTLELRAGRAWRRAKQRLRAAALAPLMVLAVVAKWLIVTARLLVVVAEQDQPSQQQQQQQQQQLDKQQDQQDHEPAQLGIDNTKQLTILSPLHP</sequence>
<protein>
    <submittedName>
        <fullName evidence="3">Uncharacterized protein</fullName>
    </submittedName>
</protein>
<dbReference type="OrthoDB" id="1915931at2759"/>
<dbReference type="InParanoid" id="E1Z8C7"/>
<proteinExistence type="predicted"/>
<dbReference type="GeneID" id="17357770"/>
<dbReference type="RefSeq" id="XP_005850172.1">
    <property type="nucleotide sequence ID" value="XM_005850110.1"/>
</dbReference>
<evidence type="ECO:0000256" key="2">
    <source>
        <dbReference type="SAM" id="Phobius"/>
    </source>
</evidence>
<feature type="region of interest" description="Disordered" evidence="1">
    <location>
        <begin position="608"/>
        <end position="642"/>
    </location>
</feature>
<evidence type="ECO:0000256" key="1">
    <source>
        <dbReference type="SAM" id="MobiDB-lite"/>
    </source>
</evidence>
<evidence type="ECO:0000313" key="3">
    <source>
        <dbReference type="EMBL" id="EFN58070.1"/>
    </source>
</evidence>
<dbReference type="PANTHER" id="PTHR34553">
    <property type="entry name" value="OS05G0597400 PROTEIN"/>
    <property type="match status" value="1"/>
</dbReference>